<dbReference type="Proteomes" id="UP000318081">
    <property type="component" value="Chromosome"/>
</dbReference>
<evidence type="ECO:0000313" key="4">
    <source>
        <dbReference type="Proteomes" id="UP000318081"/>
    </source>
</evidence>
<feature type="compositionally biased region" description="Polar residues" evidence="1">
    <location>
        <begin position="161"/>
        <end position="170"/>
    </location>
</feature>
<keyword evidence="2" id="KW-0812">Transmembrane</keyword>
<feature type="transmembrane region" description="Helical" evidence="2">
    <location>
        <begin position="25"/>
        <end position="45"/>
    </location>
</feature>
<feature type="region of interest" description="Disordered" evidence="1">
    <location>
        <begin position="156"/>
        <end position="175"/>
    </location>
</feature>
<keyword evidence="4" id="KW-1185">Reference proteome</keyword>
<keyword evidence="2" id="KW-0472">Membrane</keyword>
<name>A0ABX5XGM6_9BACT</name>
<gene>
    <name evidence="3" type="ORF">TBK1r_00630</name>
</gene>
<evidence type="ECO:0000256" key="1">
    <source>
        <dbReference type="SAM" id="MobiDB-lite"/>
    </source>
</evidence>
<reference evidence="3 4" key="1">
    <citation type="submission" date="2019-02" db="EMBL/GenBank/DDBJ databases">
        <title>Deep-cultivation of Planctomycetes and their phenomic and genomic characterization uncovers novel biology.</title>
        <authorList>
            <person name="Wiegand S."/>
            <person name="Jogler M."/>
            <person name="Boedeker C."/>
            <person name="Pinto D."/>
            <person name="Vollmers J."/>
            <person name="Rivas-Marin E."/>
            <person name="Kohn T."/>
            <person name="Peeters S.H."/>
            <person name="Heuer A."/>
            <person name="Rast P."/>
            <person name="Oberbeckmann S."/>
            <person name="Bunk B."/>
            <person name="Jeske O."/>
            <person name="Meyerdierks A."/>
            <person name="Storesund J.E."/>
            <person name="Kallscheuer N."/>
            <person name="Luecker S."/>
            <person name="Lage O.M."/>
            <person name="Pohl T."/>
            <person name="Merkel B.J."/>
            <person name="Hornburger P."/>
            <person name="Mueller R.-W."/>
            <person name="Bruemmer F."/>
            <person name="Labrenz M."/>
            <person name="Spormann A.M."/>
            <person name="Op den Camp H."/>
            <person name="Overmann J."/>
            <person name="Amann R."/>
            <person name="Jetten M.S.M."/>
            <person name="Mascher T."/>
            <person name="Medema M.H."/>
            <person name="Devos D.P."/>
            <person name="Kaster A.-K."/>
            <person name="Ovreas L."/>
            <person name="Rohde M."/>
            <person name="Galperin M.Y."/>
            <person name="Jogler C."/>
        </authorList>
    </citation>
    <scope>NUCLEOTIDE SEQUENCE [LARGE SCALE GENOMIC DNA]</scope>
    <source>
        <strain evidence="3 4">TBK1r</strain>
    </source>
</reference>
<dbReference type="EMBL" id="CP036432">
    <property type="protein sequence ID" value="QDV81148.1"/>
    <property type="molecule type" value="Genomic_DNA"/>
</dbReference>
<keyword evidence="2" id="KW-1133">Transmembrane helix</keyword>
<dbReference type="RefSeq" id="WP_145206993.1">
    <property type="nucleotide sequence ID" value="NZ_CP036432.1"/>
</dbReference>
<evidence type="ECO:0000256" key="2">
    <source>
        <dbReference type="SAM" id="Phobius"/>
    </source>
</evidence>
<proteinExistence type="predicted"/>
<sequence>MTNDPPSATNSNAPLPRRRRFRFSLLDLMLLTLMVAAWLPTYFAVREIPVLQNSVDQMRALTTNLSIIDDQKLCLRSLPGIWHNIHGWKYSLPSDAAMELRLATDGIHSMGDPEVFQSYELPTGIHTIHLKYTQNADQEYVTQVFVDDSEAIVKTHPPGWINTSGSSSNGKGAPTAEAFDLDKPLVLRQMRYSEMHPAGKFKLHSLPPEYDAKGNMLSIVPKGYQSGPPKRFVAPTDARNVSSWGHRQGMRLLDNTTGWNGLLEYQPSYRAILDDRNVRWLQVLNAISVRPVRDDSSPVEQPEVAFDSAAATAGRPKLMVTDSLQNPNQAAKTLSSQTQGRISEDGNTMRLFVHYPAFPSGARLVVEVIFDTRFPNRVGLRPHLAEGSLPLQAAQFVTTFDARFQWRNVELLADTDDDGPNARRRETLQPAPLQSLYPEDAPTTDWQTIPDARLPLAEYSPDGQALRRLALTSDVANFWTFAYPAAVPDTWRYQGLPIRQVWLVPHPEPAEQTDSSPRPVTTEIRSGTVYPGTEIDIPGGPVVTNVRVTVPLPADKPIWMEIPAP</sequence>
<protein>
    <submittedName>
        <fullName evidence="3">Uncharacterized protein</fullName>
    </submittedName>
</protein>
<feature type="region of interest" description="Disordered" evidence="1">
    <location>
        <begin position="414"/>
        <end position="444"/>
    </location>
</feature>
<evidence type="ECO:0000313" key="3">
    <source>
        <dbReference type="EMBL" id="QDV81148.1"/>
    </source>
</evidence>
<accession>A0ABX5XGM6</accession>
<organism evidence="3 4">
    <name type="scientific">Stieleria magnilauensis</name>
    <dbReference type="NCBI Taxonomy" id="2527963"/>
    <lineage>
        <taxon>Bacteria</taxon>
        <taxon>Pseudomonadati</taxon>
        <taxon>Planctomycetota</taxon>
        <taxon>Planctomycetia</taxon>
        <taxon>Pirellulales</taxon>
        <taxon>Pirellulaceae</taxon>
        <taxon>Stieleria</taxon>
    </lineage>
</organism>